<sequence length="751" mass="87526">MNRAVTSAKGFLLNLSVELNGIEVKQYRYNLMTKIWDQIHLETINTETETFSFDHQNPIFNQNEAIIFSGLVNKSAKRLICLVFDSISEKFKFDIQLSLQFSELFTLSATDIYIKLFGQKFFFFSIGELNADFGLKIYHNFNSRLECLTYSIETKFSFDEVKVLNWTSIELNTDEALYHLNFKLLTTLHFENKNKIYLHNYLIEPFGGILYLNNQKMLSQYEQFFSKDLSLLDETDNFLSLNKNYSKKSLQVVSQCLADFQIGGNRSDFYLKGTCYLNIVHNDKSFIIGLKNGTRIFTKKLNQTISRIKFIEIDDRQYLIANEKKKYLIFSLPDLKLVFESNQTLAILVDFFLEDSNHFLIIQDINEEFLLKKNFEFSPRFDLSRNSDTNDFSMELSTSFNQAEVKEGNCVADLIKVLEHKDRMSDLLKEDLLIKIRQKLALIAEISNMFYQQTNHDLTLPKLVDVFSKEFKPVQIPTHNSSLNLCDQWSCFLSQKLLLNFIIESSYELNNLTANVLIKNVPFGQTILDHESKQFSMKLDSDLVKILEHEFSEEQYFPVKFNLTDYLVINKSTFSPKLYLSVLNYYESCLTRSVVRLKIYGIEENFFTGLITEKLNFEKIFNFESKGIFYLNKQSLINDCFLISDFSNDHLKLTVYAGNNEQSILAVRLLDKYLSKMDDQLVSIEIDIDETALKNEVADYVTDESDLNSSTNKIRLGSLKELTTDNEILKLIFENEKKNDLNSISKFKIIN</sequence>
<organism evidence="1 2">
    <name type="scientific">Brachionus plicatilis</name>
    <name type="common">Marine rotifer</name>
    <name type="synonym">Brachionus muelleri</name>
    <dbReference type="NCBI Taxonomy" id="10195"/>
    <lineage>
        <taxon>Eukaryota</taxon>
        <taxon>Metazoa</taxon>
        <taxon>Spiralia</taxon>
        <taxon>Gnathifera</taxon>
        <taxon>Rotifera</taxon>
        <taxon>Eurotatoria</taxon>
        <taxon>Monogononta</taxon>
        <taxon>Pseudotrocha</taxon>
        <taxon>Ploima</taxon>
        <taxon>Brachionidae</taxon>
        <taxon>Brachionus</taxon>
    </lineage>
</organism>
<evidence type="ECO:0000313" key="2">
    <source>
        <dbReference type="Proteomes" id="UP000276133"/>
    </source>
</evidence>
<keyword evidence="2" id="KW-1185">Reference proteome</keyword>
<dbReference type="AlphaFoldDB" id="A0A3M7P1Y2"/>
<evidence type="ECO:0000313" key="1">
    <source>
        <dbReference type="EMBL" id="RMZ92840.1"/>
    </source>
</evidence>
<reference evidence="1 2" key="1">
    <citation type="journal article" date="2018" name="Sci. Rep.">
        <title>Genomic signatures of local adaptation to the degree of environmental predictability in rotifers.</title>
        <authorList>
            <person name="Franch-Gras L."/>
            <person name="Hahn C."/>
            <person name="Garcia-Roger E.M."/>
            <person name="Carmona M.J."/>
            <person name="Serra M."/>
            <person name="Gomez A."/>
        </authorList>
    </citation>
    <scope>NUCLEOTIDE SEQUENCE [LARGE SCALE GENOMIC DNA]</scope>
    <source>
        <strain evidence="1">HYR1</strain>
    </source>
</reference>
<accession>A0A3M7P1Y2</accession>
<gene>
    <name evidence="1" type="ORF">BpHYR1_028843</name>
</gene>
<name>A0A3M7P1Y2_BRAPC</name>
<dbReference type="Proteomes" id="UP000276133">
    <property type="component" value="Unassembled WGS sequence"/>
</dbReference>
<protein>
    <submittedName>
        <fullName evidence="1">Uncharacterized protein</fullName>
    </submittedName>
</protein>
<proteinExistence type="predicted"/>
<dbReference type="OrthoDB" id="10545822at2759"/>
<comment type="caution">
    <text evidence="1">The sequence shown here is derived from an EMBL/GenBank/DDBJ whole genome shotgun (WGS) entry which is preliminary data.</text>
</comment>
<dbReference type="EMBL" id="REGN01014270">
    <property type="protein sequence ID" value="RMZ92840.1"/>
    <property type="molecule type" value="Genomic_DNA"/>
</dbReference>